<feature type="region of interest" description="Disordered" evidence="8">
    <location>
        <begin position="1"/>
        <end position="20"/>
    </location>
</feature>
<dbReference type="PROSITE" id="PS51755">
    <property type="entry name" value="OMPR_PHOB"/>
    <property type="match status" value="1"/>
</dbReference>
<evidence type="ECO:0000256" key="7">
    <source>
        <dbReference type="PROSITE-ProRule" id="PRU01091"/>
    </source>
</evidence>
<dbReference type="Pfam" id="PF00486">
    <property type="entry name" value="Trans_reg_C"/>
    <property type="match status" value="1"/>
</dbReference>
<dbReference type="SMART" id="SM00862">
    <property type="entry name" value="Trans_reg_C"/>
    <property type="match status" value="1"/>
</dbReference>
<dbReference type="InterPro" id="IPR001789">
    <property type="entry name" value="Sig_transdc_resp-reg_receiver"/>
</dbReference>
<evidence type="ECO:0000256" key="8">
    <source>
        <dbReference type="SAM" id="MobiDB-lite"/>
    </source>
</evidence>
<dbReference type="InterPro" id="IPR039420">
    <property type="entry name" value="WalR-like"/>
</dbReference>
<feature type="region of interest" description="Disordered" evidence="8">
    <location>
        <begin position="169"/>
        <end position="206"/>
    </location>
</feature>
<name>A0ABP7BJ22_9MICO</name>
<evidence type="ECO:0000256" key="2">
    <source>
        <dbReference type="ARBA" id="ARBA00023012"/>
    </source>
</evidence>
<dbReference type="CDD" id="cd17574">
    <property type="entry name" value="REC_OmpR"/>
    <property type="match status" value="1"/>
</dbReference>
<evidence type="ECO:0000256" key="4">
    <source>
        <dbReference type="ARBA" id="ARBA00023125"/>
    </source>
</evidence>
<protein>
    <submittedName>
        <fullName evidence="11">Response regulator transcription factor</fullName>
    </submittedName>
</protein>
<dbReference type="EMBL" id="BAAAYV010000012">
    <property type="protein sequence ID" value="GAA3662318.1"/>
    <property type="molecule type" value="Genomic_DNA"/>
</dbReference>
<evidence type="ECO:0000259" key="10">
    <source>
        <dbReference type="PROSITE" id="PS51755"/>
    </source>
</evidence>
<dbReference type="Pfam" id="PF00072">
    <property type="entry name" value="Response_reg"/>
    <property type="match status" value="1"/>
</dbReference>
<accession>A0ABP7BJ22</accession>
<proteinExistence type="predicted"/>
<evidence type="ECO:0000313" key="11">
    <source>
        <dbReference type="EMBL" id="GAA3662318.1"/>
    </source>
</evidence>
<dbReference type="InterPro" id="IPR011006">
    <property type="entry name" value="CheY-like_superfamily"/>
</dbReference>
<evidence type="ECO:0000256" key="6">
    <source>
        <dbReference type="PROSITE-ProRule" id="PRU00169"/>
    </source>
</evidence>
<dbReference type="PANTHER" id="PTHR48111:SF1">
    <property type="entry name" value="TWO-COMPONENT RESPONSE REGULATOR ORR33"/>
    <property type="match status" value="1"/>
</dbReference>
<dbReference type="Proteomes" id="UP001410795">
    <property type="component" value="Unassembled WGS sequence"/>
</dbReference>
<evidence type="ECO:0000256" key="3">
    <source>
        <dbReference type="ARBA" id="ARBA00023015"/>
    </source>
</evidence>
<feature type="DNA-binding region" description="OmpR/PhoB-type" evidence="7">
    <location>
        <begin position="184"/>
        <end position="288"/>
    </location>
</feature>
<dbReference type="PANTHER" id="PTHR48111">
    <property type="entry name" value="REGULATOR OF RPOS"/>
    <property type="match status" value="1"/>
</dbReference>
<evidence type="ECO:0000256" key="5">
    <source>
        <dbReference type="ARBA" id="ARBA00023163"/>
    </source>
</evidence>
<dbReference type="CDD" id="cd00383">
    <property type="entry name" value="trans_reg_C"/>
    <property type="match status" value="1"/>
</dbReference>
<evidence type="ECO:0000259" key="9">
    <source>
        <dbReference type="PROSITE" id="PS50110"/>
    </source>
</evidence>
<keyword evidence="3" id="KW-0805">Transcription regulation</keyword>
<dbReference type="SMART" id="SM00448">
    <property type="entry name" value="REC"/>
    <property type="match status" value="1"/>
</dbReference>
<keyword evidence="5" id="KW-0804">Transcription</keyword>
<dbReference type="InterPro" id="IPR036388">
    <property type="entry name" value="WH-like_DNA-bd_sf"/>
</dbReference>
<dbReference type="InterPro" id="IPR016032">
    <property type="entry name" value="Sig_transdc_resp-reg_C-effctor"/>
</dbReference>
<keyword evidence="2" id="KW-0902">Two-component regulatory system</keyword>
<evidence type="ECO:0000256" key="1">
    <source>
        <dbReference type="ARBA" id="ARBA00022553"/>
    </source>
</evidence>
<keyword evidence="4 7" id="KW-0238">DNA-binding</keyword>
<dbReference type="Gene3D" id="1.10.10.10">
    <property type="entry name" value="Winged helix-like DNA-binding domain superfamily/Winged helix DNA-binding domain"/>
    <property type="match status" value="1"/>
</dbReference>
<feature type="domain" description="OmpR/PhoB-type" evidence="10">
    <location>
        <begin position="184"/>
        <end position="288"/>
    </location>
</feature>
<feature type="modified residue" description="4-aspartylphosphate" evidence="6">
    <location>
        <position position="100"/>
    </location>
</feature>
<keyword evidence="1 6" id="KW-0597">Phosphoprotein</keyword>
<feature type="compositionally biased region" description="Basic and acidic residues" evidence="8">
    <location>
        <begin position="186"/>
        <end position="201"/>
    </location>
</feature>
<dbReference type="Gene3D" id="6.10.250.690">
    <property type="match status" value="1"/>
</dbReference>
<gene>
    <name evidence="11" type="ORF">GCM10022202_24740</name>
</gene>
<dbReference type="PROSITE" id="PS50110">
    <property type="entry name" value="RESPONSE_REGULATORY"/>
    <property type="match status" value="1"/>
</dbReference>
<keyword evidence="12" id="KW-1185">Reference proteome</keyword>
<sequence length="289" mass="31522">MTDVVPAGVEQREAEPVTQEGSTAFRRVFCDIVSAGPYPPVEGGVVEQTRVAVVIEDDPDIRALLAAVLTQAGFDVHAAATGADGVALVTEHDPVVTTLDLSMPGIDGFETARRVRDVSSTYLVIVSALSDEIDVLQGLQAGADDYIVKPFRPRELRARIEAMLRRPRALAPPSAPEAEEGGEESWLEHRGLRMDPDRRTVSADGAEPDLTRTEFDLLRELLEAGTRVVSKQQLSLALRGERHSDFVSEHDLRAIEVHMANLRRKLGESASSPRWIETVRGVGYRLTAG</sequence>
<dbReference type="Gene3D" id="3.40.50.2300">
    <property type="match status" value="1"/>
</dbReference>
<evidence type="ECO:0000313" key="12">
    <source>
        <dbReference type="Proteomes" id="UP001410795"/>
    </source>
</evidence>
<comment type="caution">
    <text evidence="11">The sequence shown here is derived from an EMBL/GenBank/DDBJ whole genome shotgun (WGS) entry which is preliminary data.</text>
</comment>
<dbReference type="SUPFAM" id="SSF52172">
    <property type="entry name" value="CheY-like"/>
    <property type="match status" value="1"/>
</dbReference>
<feature type="domain" description="Response regulatory" evidence="9">
    <location>
        <begin position="51"/>
        <end position="164"/>
    </location>
</feature>
<dbReference type="InterPro" id="IPR001867">
    <property type="entry name" value="OmpR/PhoB-type_DNA-bd"/>
</dbReference>
<organism evidence="11 12">
    <name type="scientific">Microbacterium marinilacus</name>
    <dbReference type="NCBI Taxonomy" id="415209"/>
    <lineage>
        <taxon>Bacteria</taxon>
        <taxon>Bacillati</taxon>
        <taxon>Actinomycetota</taxon>
        <taxon>Actinomycetes</taxon>
        <taxon>Micrococcales</taxon>
        <taxon>Microbacteriaceae</taxon>
        <taxon>Microbacterium</taxon>
    </lineage>
</organism>
<reference evidence="12" key="1">
    <citation type="journal article" date="2019" name="Int. J. Syst. Evol. Microbiol.">
        <title>The Global Catalogue of Microorganisms (GCM) 10K type strain sequencing project: providing services to taxonomists for standard genome sequencing and annotation.</title>
        <authorList>
            <consortium name="The Broad Institute Genomics Platform"/>
            <consortium name="The Broad Institute Genome Sequencing Center for Infectious Disease"/>
            <person name="Wu L."/>
            <person name="Ma J."/>
        </authorList>
    </citation>
    <scope>NUCLEOTIDE SEQUENCE [LARGE SCALE GENOMIC DNA]</scope>
    <source>
        <strain evidence="12">JCM 16546</strain>
    </source>
</reference>
<dbReference type="SUPFAM" id="SSF46894">
    <property type="entry name" value="C-terminal effector domain of the bipartite response regulators"/>
    <property type="match status" value="1"/>
</dbReference>